<dbReference type="InterPro" id="IPR008851">
    <property type="entry name" value="TFIIF-alpha"/>
</dbReference>
<keyword evidence="6 7" id="KW-0539">Nucleus</keyword>
<gene>
    <name evidence="9" type="primary">TFG1_1</name>
    <name evidence="9" type="ORF">H4R20_005650</name>
</gene>
<feature type="region of interest" description="Disordered" evidence="8">
    <location>
        <begin position="1"/>
        <end position="73"/>
    </location>
</feature>
<dbReference type="PANTHER" id="PTHR13011:SF0">
    <property type="entry name" value="GENERAL TRANSCRIPTION FACTOR IIF SUBUNIT 1"/>
    <property type="match status" value="1"/>
</dbReference>
<evidence type="ECO:0000313" key="10">
    <source>
        <dbReference type="Proteomes" id="UP001140094"/>
    </source>
</evidence>
<dbReference type="EMBL" id="JANBUO010001998">
    <property type="protein sequence ID" value="KAJ2796096.1"/>
    <property type="molecule type" value="Genomic_DNA"/>
</dbReference>
<keyword evidence="3 7" id="KW-0805">Transcription regulation</keyword>
<comment type="caution">
    <text evidence="9">The sequence shown here is derived from an EMBL/GenBank/DDBJ whole genome shotgun (WGS) entry which is preliminary data.</text>
</comment>
<name>A0A9W8HXG5_9FUNG</name>
<dbReference type="SUPFAM" id="SSF50916">
    <property type="entry name" value="Rap30/74 interaction domains"/>
    <property type="match status" value="1"/>
</dbReference>
<evidence type="ECO:0000256" key="4">
    <source>
        <dbReference type="ARBA" id="ARBA00023125"/>
    </source>
</evidence>
<dbReference type="GO" id="GO:0016251">
    <property type="term" value="F:RNA polymerase II general transcription initiation factor activity"/>
    <property type="evidence" value="ECO:0007669"/>
    <property type="project" value="TreeGrafter"/>
</dbReference>
<evidence type="ECO:0000256" key="7">
    <source>
        <dbReference type="RuleBase" id="RU366044"/>
    </source>
</evidence>
<feature type="non-terminal residue" evidence="9">
    <location>
        <position position="308"/>
    </location>
</feature>
<keyword evidence="4 7" id="KW-0238">DNA-binding</keyword>
<organism evidence="9 10">
    <name type="scientific">Coemansia guatemalensis</name>
    <dbReference type="NCBI Taxonomy" id="2761395"/>
    <lineage>
        <taxon>Eukaryota</taxon>
        <taxon>Fungi</taxon>
        <taxon>Fungi incertae sedis</taxon>
        <taxon>Zoopagomycota</taxon>
        <taxon>Kickxellomycotina</taxon>
        <taxon>Kickxellomycetes</taxon>
        <taxon>Kickxellales</taxon>
        <taxon>Kickxellaceae</taxon>
        <taxon>Coemansia</taxon>
    </lineage>
</organism>
<feature type="compositionally biased region" description="Low complexity" evidence="8">
    <location>
        <begin position="34"/>
        <end position="45"/>
    </location>
</feature>
<sequence length="308" mass="34874">MSSGIRRPAKKPGGSIGIRPGGARPGQSSGVGIRRAPAQQRPQRPSTGDADIPLAAATGISPTTPDNRSSTDYTLMSTTRNQTHNVMRFLSSKPVELTSFTPPVKMRRRNREYYRLKNKKRNEERQAQQEEQKQSDKMDIELPEKDERPKADMNLIADVGGARRNKRNLFKKRTKQVFFANEDKRRLDIEEARPWVLEDDDEKEVWTGSLEGGQNSAFVLFVLADDGFKVVPVDRWYKFTPKLKYKTLTLDEAEEELQRLQKSHATHDRWLMHRRNPQNGDEADAAAAGMGVSEKDTDGMAGQAQQQP</sequence>
<feature type="region of interest" description="Disordered" evidence="8">
    <location>
        <begin position="270"/>
        <end position="308"/>
    </location>
</feature>
<feature type="region of interest" description="Disordered" evidence="8">
    <location>
        <begin position="104"/>
        <end position="150"/>
    </location>
</feature>
<feature type="compositionally biased region" description="Gly residues" evidence="8">
    <location>
        <begin position="14"/>
        <end position="24"/>
    </location>
</feature>
<comment type="similarity">
    <text evidence="2 7">Belongs to the TFIIF alpha subunit family.</text>
</comment>
<evidence type="ECO:0000256" key="2">
    <source>
        <dbReference type="ARBA" id="ARBA00005249"/>
    </source>
</evidence>
<protein>
    <recommendedName>
        <fullName evidence="7">Transcription initiation factor IIF subunit alpha</fullName>
    </recommendedName>
</protein>
<keyword evidence="5 7" id="KW-0804">Transcription</keyword>
<dbReference type="GO" id="GO:0001096">
    <property type="term" value="F:TFIIF-class transcription factor complex binding"/>
    <property type="evidence" value="ECO:0007669"/>
    <property type="project" value="TreeGrafter"/>
</dbReference>
<dbReference type="OrthoDB" id="76676at2759"/>
<evidence type="ECO:0000256" key="3">
    <source>
        <dbReference type="ARBA" id="ARBA00023015"/>
    </source>
</evidence>
<dbReference type="Proteomes" id="UP001140094">
    <property type="component" value="Unassembled WGS sequence"/>
</dbReference>
<proteinExistence type="inferred from homology"/>
<keyword evidence="10" id="KW-1185">Reference proteome</keyword>
<dbReference type="InterPro" id="IPR011039">
    <property type="entry name" value="TFIIF_interaction"/>
</dbReference>
<dbReference type="GO" id="GO:0032968">
    <property type="term" value="P:positive regulation of transcription elongation by RNA polymerase II"/>
    <property type="evidence" value="ECO:0007669"/>
    <property type="project" value="InterPro"/>
</dbReference>
<dbReference type="GO" id="GO:0003677">
    <property type="term" value="F:DNA binding"/>
    <property type="evidence" value="ECO:0007669"/>
    <property type="project" value="UniProtKB-KW"/>
</dbReference>
<feature type="compositionally biased region" description="Basic and acidic residues" evidence="8">
    <location>
        <begin position="111"/>
        <end position="150"/>
    </location>
</feature>
<dbReference type="GO" id="GO:0005674">
    <property type="term" value="C:transcription factor TFIIF complex"/>
    <property type="evidence" value="ECO:0007669"/>
    <property type="project" value="TreeGrafter"/>
</dbReference>
<dbReference type="AlphaFoldDB" id="A0A9W8HXG5"/>
<comment type="function">
    <text evidence="7">TFIIF is a general transcription initiation factor that binds to RNA polymerase II and helps to recruit it to the initiation complex in collaboration with TFIIB. It promotes transcription elongation.</text>
</comment>
<evidence type="ECO:0000256" key="8">
    <source>
        <dbReference type="SAM" id="MobiDB-lite"/>
    </source>
</evidence>
<evidence type="ECO:0000256" key="6">
    <source>
        <dbReference type="ARBA" id="ARBA00023242"/>
    </source>
</evidence>
<evidence type="ECO:0000256" key="5">
    <source>
        <dbReference type="ARBA" id="ARBA00023163"/>
    </source>
</evidence>
<dbReference type="Pfam" id="PF05793">
    <property type="entry name" value="TFIIF_alpha"/>
    <property type="match status" value="1"/>
</dbReference>
<accession>A0A9W8HXG5</accession>
<evidence type="ECO:0000256" key="1">
    <source>
        <dbReference type="ARBA" id="ARBA00004123"/>
    </source>
</evidence>
<evidence type="ECO:0000313" key="9">
    <source>
        <dbReference type="EMBL" id="KAJ2796096.1"/>
    </source>
</evidence>
<dbReference type="PANTHER" id="PTHR13011">
    <property type="entry name" value="TFIIF-ALPHA"/>
    <property type="match status" value="1"/>
</dbReference>
<dbReference type="GO" id="GO:0006367">
    <property type="term" value="P:transcription initiation at RNA polymerase II promoter"/>
    <property type="evidence" value="ECO:0007669"/>
    <property type="project" value="InterPro"/>
</dbReference>
<feature type="compositionally biased region" description="Polar residues" evidence="8">
    <location>
        <begin position="60"/>
        <end position="73"/>
    </location>
</feature>
<reference evidence="9" key="1">
    <citation type="submission" date="2022-07" db="EMBL/GenBank/DDBJ databases">
        <title>Phylogenomic reconstructions and comparative analyses of Kickxellomycotina fungi.</title>
        <authorList>
            <person name="Reynolds N.K."/>
            <person name="Stajich J.E."/>
            <person name="Barry K."/>
            <person name="Grigoriev I.V."/>
            <person name="Crous P."/>
            <person name="Smith M.E."/>
        </authorList>
    </citation>
    <scope>NUCLEOTIDE SEQUENCE</scope>
    <source>
        <strain evidence="9">NRRL 1565</strain>
    </source>
</reference>
<comment type="subcellular location">
    <subcellularLocation>
        <location evidence="1 7">Nucleus</location>
    </subcellularLocation>
</comment>